<feature type="region of interest" description="Disordered" evidence="1">
    <location>
        <begin position="112"/>
        <end position="132"/>
    </location>
</feature>
<proteinExistence type="predicted"/>
<comment type="caution">
    <text evidence="3">The sequence shown here is derived from an EMBL/GenBank/DDBJ whole genome shotgun (WGS) entry which is preliminary data.</text>
</comment>
<dbReference type="InterPro" id="IPR054252">
    <property type="entry name" value="Pam3_gp18"/>
</dbReference>
<feature type="domain" description="Cyanophage baseplate Pam3 plug gp18" evidence="2">
    <location>
        <begin position="5"/>
        <end position="105"/>
    </location>
</feature>
<dbReference type="RefSeq" id="WP_137616580.1">
    <property type="nucleotide sequence ID" value="NZ_BJDI01000010.1"/>
</dbReference>
<gene>
    <name evidence="3" type="ORF">ACFP1L_11920</name>
</gene>
<dbReference type="EMBL" id="JBHSSE010000024">
    <property type="protein sequence ID" value="MFC6202570.1"/>
    <property type="molecule type" value="Genomic_DNA"/>
</dbReference>
<keyword evidence="4" id="KW-1185">Reference proteome</keyword>
<feature type="compositionally biased region" description="Acidic residues" evidence="1">
    <location>
        <begin position="122"/>
        <end position="132"/>
    </location>
</feature>
<evidence type="ECO:0000259" key="2">
    <source>
        <dbReference type="Pfam" id="PF22479"/>
    </source>
</evidence>
<reference evidence="4" key="1">
    <citation type="journal article" date="2019" name="Int. J. Syst. Evol. Microbiol.">
        <title>The Global Catalogue of Microorganisms (GCM) 10K type strain sequencing project: providing services to taxonomists for standard genome sequencing and annotation.</title>
        <authorList>
            <consortium name="The Broad Institute Genomics Platform"/>
            <consortium name="The Broad Institute Genome Sequencing Center for Infectious Disease"/>
            <person name="Wu L."/>
            <person name="Ma J."/>
        </authorList>
    </citation>
    <scope>NUCLEOTIDE SEQUENCE [LARGE SCALE GENOMIC DNA]</scope>
    <source>
        <strain evidence="4">CCM 8930</strain>
    </source>
</reference>
<evidence type="ECO:0000256" key="1">
    <source>
        <dbReference type="SAM" id="MobiDB-lite"/>
    </source>
</evidence>
<evidence type="ECO:0000313" key="4">
    <source>
        <dbReference type="Proteomes" id="UP001596171"/>
    </source>
</evidence>
<accession>A0ABW1SLM3</accession>
<protein>
    <submittedName>
        <fullName evidence="3">Phage baseplate plug protein</fullName>
    </submittedName>
</protein>
<dbReference type="Proteomes" id="UP001596171">
    <property type="component" value="Unassembled WGS sequence"/>
</dbReference>
<organism evidence="3 4">
    <name type="scientific">Lactiplantibacillus nangangensis</name>
    <dbReference type="NCBI Taxonomy" id="2559917"/>
    <lineage>
        <taxon>Bacteria</taxon>
        <taxon>Bacillati</taxon>
        <taxon>Bacillota</taxon>
        <taxon>Bacilli</taxon>
        <taxon>Lactobacillales</taxon>
        <taxon>Lactobacillaceae</taxon>
        <taxon>Lactiplantibacillus</taxon>
    </lineage>
</organism>
<dbReference type="Pfam" id="PF22479">
    <property type="entry name" value="Pam3_gp18"/>
    <property type="match status" value="1"/>
</dbReference>
<sequence>MAQRDYIPVDVDDLPEQFELDIDDVTYVFGMNYNEVGGFYTVDLYDEDENPIVLGEKMVLNHRLWANLVDRRLPMRDIVPMDESGKASDVNPDTLGKTVFLYLDDLNPEEDIRSPDYVGVGLDDDEDGDDDD</sequence>
<name>A0ABW1SLM3_9LACO</name>
<evidence type="ECO:0000313" key="3">
    <source>
        <dbReference type="EMBL" id="MFC6202570.1"/>
    </source>
</evidence>